<dbReference type="OrthoDB" id="9773203at2"/>
<dbReference type="PANTHER" id="PTHR43405:SF1">
    <property type="entry name" value="GLYCOSYL HYDROLASE DIGH"/>
    <property type="match status" value="1"/>
</dbReference>
<dbReference type="AlphaFoldDB" id="A0A5C8GJR0"/>
<dbReference type="PANTHER" id="PTHR43405">
    <property type="entry name" value="GLYCOSYL HYDROLASE DIGH"/>
    <property type="match status" value="1"/>
</dbReference>
<sequence>MFMLRRLLLLVITFLAISCYSQYYDNQTTYNISAMPKREVRAVWLTTLGNLDWPKTFATSEYGVERQKRELIYMLNQYQKANINTVLLQTRVRAATIYPSNIEPWDECITGKAGQAPPYGYDPLKFAVEECHKRGMEIHAWIAAVPVGASKSLGCRQMKSKGFDIRGFSSGSYVNPSDPKIAEYLADICAEITRNYDIDGINLDYIRYPDGWRSPTYRNGDTPNNRRENITRIVKAVHDKVKAIKPWVKISCSPIGKYSDLSRYSSKNYNARDRVSQEAQAWVKAGIMDQLYPMQYFLGNNYYPYCADWMENSNNKDIISGLGTYFLDPREGKWTLSDISRQMYVSRSLGMGHAHFRSSFLLNNREGIFSFEKYFNAYPALTPAMTWQSKSLPNVPILKKDIDFITYTTNNDAIINWQGNAPYYNIYIDTNYPVDITNSRNLVISRYDGTSFRHSNAHVKKIYYAITAMDRFGNESAPLQATAKPSEKKKLLDNNGAELELPNECQENDFKYYTIESLEGVVLRKIFADYSNARTIGIYMLPQGVYSIRGHKSKHKTGSRIGFFAIKK</sequence>
<dbReference type="InterPro" id="IPR003790">
    <property type="entry name" value="GHL10"/>
</dbReference>
<proteinExistence type="predicted"/>
<keyword evidence="4" id="KW-1185">Reference proteome</keyword>
<comment type="caution">
    <text evidence="3">The sequence shown here is derived from an EMBL/GenBank/DDBJ whole genome shotgun (WGS) entry which is preliminary data.</text>
</comment>
<dbReference type="PROSITE" id="PS51257">
    <property type="entry name" value="PROKAR_LIPOPROTEIN"/>
    <property type="match status" value="1"/>
</dbReference>
<organism evidence="3 4">
    <name type="scientific">Prevotella brunnea</name>
    <dbReference type="NCBI Taxonomy" id="2508867"/>
    <lineage>
        <taxon>Bacteria</taxon>
        <taxon>Pseudomonadati</taxon>
        <taxon>Bacteroidota</taxon>
        <taxon>Bacteroidia</taxon>
        <taxon>Bacteroidales</taxon>
        <taxon>Prevotellaceae</taxon>
        <taxon>Prevotella</taxon>
    </lineage>
</organism>
<feature type="domain" description="Glycosyl hydrolase-like 10" evidence="2">
    <location>
        <begin position="39"/>
        <end position="297"/>
    </location>
</feature>
<evidence type="ECO:0000259" key="2">
    <source>
        <dbReference type="Pfam" id="PF02638"/>
    </source>
</evidence>
<dbReference type="InterPro" id="IPR017853">
    <property type="entry name" value="GH"/>
</dbReference>
<protein>
    <recommendedName>
        <fullName evidence="2">Glycosyl hydrolase-like 10 domain-containing protein</fullName>
    </recommendedName>
</protein>
<evidence type="ECO:0000313" key="3">
    <source>
        <dbReference type="EMBL" id="TXJ62308.1"/>
    </source>
</evidence>
<dbReference type="Proteomes" id="UP000321612">
    <property type="component" value="Unassembled WGS sequence"/>
</dbReference>
<dbReference type="EMBL" id="SDIK01000035">
    <property type="protein sequence ID" value="TXJ62308.1"/>
    <property type="molecule type" value="Genomic_DNA"/>
</dbReference>
<dbReference type="Gene3D" id="3.20.20.80">
    <property type="entry name" value="Glycosidases"/>
    <property type="match status" value="1"/>
</dbReference>
<dbReference type="SUPFAM" id="SSF51445">
    <property type="entry name" value="(Trans)glycosidases"/>
    <property type="match status" value="1"/>
</dbReference>
<reference evidence="4" key="1">
    <citation type="submission" date="2019-05" db="EMBL/GenBank/DDBJ databases">
        <title>Prevotella brunnea sp. nov., isolated from a wound of a patient.</title>
        <authorList>
            <person name="Buhl M."/>
        </authorList>
    </citation>
    <scope>NUCLEOTIDE SEQUENCE [LARGE SCALE GENOMIC DNA]</scope>
    <source>
        <strain evidence="4">A2672</strain>
    </source>
</reference>
<gene>
    <name evidence="3" type="ORF">ETF27_05335</name>
</gene>
<dbReference type="InterPro" id="IPR052177">
    <property type="entry name" value="Divisome_Glycosyl_Hydrolase"/>
</dbReference>
<name>A0A5C8GJR0_9BACT</name>
<dbReference type="Pfam" id="PF02638">
    <property type="entry name" value="GHL10"/>
    <property type="match status" value="1"/>
</dbReference>
<evidence type="ECO:0000313" key="4">
    <source>
        <dbReference type="Proteomes" id="UP000321612"/>
    </source>
</evidence>
<accession>A0A5C8GJR0</accession>
<evidence type="ECO:0000256" key="1">
    <source>
        <dbReference type="ARBA" id="ARBA00022729"/>
    </source>
</evidence>
<keyword evidence="1" id="KW-0732">Signal</keyword>